<evidence type="ECO:0000313" key="2">
    <source>
        <dbReference type="EMBL" id="CAH1400457.1"/>
    </source>
</evidence>
<keyword evidence="3" id="KW-1185">Reference proteome</keyword>
<evidence type="ECO:0000256" key="1">
    <source>
        <dbReference type="SAM" id="MobiDB-lite"/>
    </source>
</evidence>
<dbReference type="Proteomes" id="UP001152798">
    <property type="component" value="Chromosome 4"/>
</dbReference>
<reference evidence="2" key="1">
    <citation type="submission" date="2022-01" db="EMBL/GenBank/DDBJ databases">
        <authorList>
            <person name="King R."/>
        </authorList>
    </citation>
    <scope>NUCLEOTIDE SEQUENCE</scope>
</reference>
<name>A0A9P0HET3_NEZVI</name>
<dbReference type="GO" id="GO:0000387">
    <property type="term" value="P:spliceosomal snRNP assembly"/>
    <property type="evidence" value="ECO:0007669"/>
    <property type="project" value="TreeGrafter"/>
</dbReference>
<dbReference type="PANTHER" id="PTHR14679:SF1">
    <property type="entry name" value="GEM-ASSOCIATED PROTEIN 7"/>
    <property type="match status" value="1"/>
</dbReference>
<protein>
    <submittedName>
        <fullName evidence="2">Uncharacterized protein</fullName>
    </submittedName>
</protein>
<evidence type="ECO:0000313" key="3">
    <source>
        <dbReference type="Proteomes" id="UP001152798"/>
    </source>
</evidence>
<feature type="region of interest" description="Disordered" evidence="1">
    <location>
        <begin position="97"/>
        <end position="125"/>
    </location>
</feature>
<dbReference type="InterPro" id="IPR020338">
    <property type="entry name" value="SMN_gemin7"/>
</dbReference>
<organism evidence="2 3">
    <name type="scientific">Nezara viridula</name>
    <name type="common">Southern green stink bug</name>
    <name type="synonym">Cimex viridulus</name>
    <dbReference type="NCBI Taxonomy" id="85310"/>
    <lineage>
        <taxon>Eukaryota</taxon>
        <taxon>Metazoa</taxon>
        <taxon>Ecdysozoa</taxon>
        <taxon>Arthropoda</taxon>
        <taxon>Hexapoda</taxon>
        <taxon>Insecta</taxon>
        <taxon>Pterygota</taxon>
        <taxon>Neoptera</taxon>
        <taxon>Paraneoptera</taxon>
        <taxon>Hemiptera</taxon>
        <taxon>Heteroptera</taxon>
        <taxon>Panheteroptera</taxon>
        <taxon>Pentatomomorpha</taxon>
        <taxon>Pentatomoidea</taxon>
        <taxon>Pentatomidae</taxon>
        <taxon>Pentatominae</taxon>
        <taxon>Nezara</taxon>
    </lineage>
</organism>
<accession>A0A9P0HET3</accession>
<sequence>MSLTSDVDVEKIGNSLEDEQQTRALQREKFLRCISSIVGEFCNVKTVELNNVSGFYHGMDIHVQEIFMKNLLTPYSHLNNGLLRTQDLLYVSFPDIGNSSKSKIEKKEKEEEIQEPECEIHDTLK</sequence>
<dbReference type="PANTHER" id="PTHR14679">
    <property type="entry name" value="GEM-ASSOCIATED PROTEIN 7"/>
    <property type="match status" value="1"/>
</dbReference>
<proteinExistence type="predicted"/>
<dbReference type="GO" id="GO:0034719">
    <property type="term" value="C:SMN-Sm protein complex"/>
    <property type="evidence" value="ECO:0007669"/>
    <property type="project" value="InterPro"/>
</dbReference>
<gene>
    <name evidence="2" type="ORF">NEZAVI_LOCUS9692</name>
</gene>
<dbReference type="AlphaFoldDB" id="A0A9P0HET3"/>
<dbReference type="Gene3D" id="2.30.30.100">
    <property type="match status" value="1"/>
</dbReference>
<dbReference type="OrthoDB" id="70763at2759"/>
<dbReference type="Pfam" id="PF11095">
    <property type="entry name" value="Gemin7"/>
    <property type="match status" value="1"/>
</dbReference>
<dbReference type="EMBL" id="OV725080">
    <property type="protein sequence ID" value="CAH1400457.1"/>
    <property type="molecule type" value="Genomic_DNA"/>
</dbReference>